<feature type="coiled-coil region" evidence="1">
    <location>
        <begin position="647"/>
        <end position="688"/>
    </location>
</feature>
<dbReference type="OMA" id="DAKYRKC"/>
<keyword evidence="1" id="KW-0175">Coiled coil</keyword>
<dbReference type="RefSeq" id="XP_006691042.1">
    <property type="nucleotide sequence ID" value="XM_006690979.1"/>
</dbReference>
<organism evidence="3">
    <name type="scientific">Chaetomium thermophilum (strain DSM 1495 / CBS 144.50 / IMI 039719)</name>
    <name type="common">Thermochaetoides thermophila</name>
    <dbReference type="NCBI Taxonomy" id="759272"/>
    <lineage>
        <taxon>Eukaryota</taxon>
        <taxon>Fungi</taxon>
        <taxon>Dikarya</taxon>
        <taxon>Ascomycota</taxon>
        <taxon>Pezizomycotina</taxon>
        <taxon>Sordariomycetes</taxon>
        <taxon>Sordariomycetidae</taxon>
        <taxon>Sordariales</taxon>
        <taxon>Chaetomiaceae</taxon>
        <taxon>Thermochaetoides</taxon>
    </lineage>
</organism>
<dbReference type="KEGG" id="cthr:CTHT_0005040"/>
<gene>
    <name evidence="2" type="ORF">CTHT_0005040</name>
</gene>
<dbReference type="PANTHER" id="PTHR18947:SF28">
    <property type="entry name" value="GIRDIN, ISOFORM A"/>
    <property type="match status" value="1"/>
</dbReference>
<evidence type="ECO:0000313" key="2">
    <source>
        <dbReference type="EMBL" id="EGS23800.1"/>
    </source>
</evidence>
<dbReference type="OrthoDB" id="49395at2759"/>
<dbReference type="CDD" id="cd22211">
    <property type="entry name" value="HkD_SF"/>
    <property type="match status" value="1"/>
</dbReference>
<dbReference type="GO" id="GO:0008017">
    <property type="term" value="F:microtubule binding"/>
    <property type="evidence" value="ECO:0007669"/>
    <property type="project" value="TreeGrafter"/>
</dbReference>
<evidence type="ECO:0000313" key="3">
    <source>
        <dbReference type="Proteomes" id="UP000008066"/>
    </source>
</evidence>
<dbReference type="GO" id="GO:0031122">
    <property type="term" value="P:cytoplasmic microtubule organization"/>
    <property type="evidence" value="ECO:0007669"/>
    <property type="project" value="TreeGrafter"/>
</dbReference>
<dbReference type="PANTHER" id="PTHR18947">
    <property type="entry name" value="HOOK PROTEINS"/>
    <property type="match status" value="1"/>
</dbReference>
<dbReference type="GO" id="GO:0051959">
    <property type="term" value="F:dynein light intermediate chain binding"/>
    <property type="evidence" value="ECO:0007669"/>
    <property type="project" value="TreeGrafter"/>
</dbReference>
<feature type="coiled-coil region" evidence="1">
    <location>
        <begin position="444"/>
        <end position="562"/>
    </location>
</feature>
<dbReference type="SUPFAM" id="SSF116907">
    <property type="entry name" value="Hook domain"/>
    <property type="match status" value="1"/>
</dbReference>
<feature type="coiled-coil region" evidence="1">
    <location>
        <begin position="185"/>
        <end position="414"/>
    </location>
</feature>
<reference evidence="2 3" key="1">
    <citation type="journal article" date="2011" name="Cell">
        <title>Insight into structure and assembly of the nuclear pore complex by utilizing the genome of a eukaryotic thermophile.</title>
        <authorList>
            <person name="Amlacher S."/>
            <person name="Sarges P."/>
            <person name="Flemming D."/>
            <person name="van Noort V."/>
            <person name="Kunze R."/>
            <person name="Devos D.P."/>
            <person name="Arumugam M."/>
            <person name="Bork P."/>
            <person name="Hurt E."/>
        </authorList>
    </citation>
    <scope>NUCLEOTIDE SEQUENCE [LARGE SCALE GENOMIC DNA]</scope>
    <source>
        <strain evidence="3">DSM 1495 / CBS 144.50 / IMI 039719</strain>
    </source>
</reference>
<dbReference type="HOGENOM" id="CLU_013811_0_0_1"/>
<evidence type="ECO:0000256" key="1">
    <source>
        <dbReference type="SAM" id="Coils"/>
    </source>
</evidence>
<dbReference type="eggNOG" id="ENOG502RS64">
    <property type="taxonomic scope" value="Eukaryota"/>
</dbReference>
<proteinExistence type="predicted"/>
<dbReference type="AlphaFoldDB" id="G0RY14"/>
<dbReference type="GeneID" id="18254542"/>
<protein>
    <recommendedName>
        <fullName evidence="4">Calponin-homology (CH) domain-containing protein</fullName>
    </recommendedName>
</protein>
<dbReference type="STRING" id="759272.G0RY14"/>
<sequence>MTQYSPSTQAALLKWVGTFDTVRRAQSLQDLRDGVILGQMLEQMLGTEFHSDSLIQSPRSDDEIRQNLEAVYRGLAGFLRVDNPSLAPSPSEFRSIAESLDDNALCEFLSYFLSAACLGSLSTTYVPKVMKLDQQTQAEIAKIITEKNQLKTETEEQEEEPQSESVDDFENVYPVRDPELMAEELEQMRDKIEILKRQNADLQTRIEKLMDTREALLGDLRMAQDELSTLKRARGSDVSSTIRDLRNEIREKMVEIDRLEDLLEKETARANKLEKENENLRAKAARVKDLEDKVTVLEHETKQQQQMIKGLENYKKKAQDLTAIQQRNRLLDEQILQLEQELKMFEEVKAQNRRLQREIDEKMKVLSNNEQEIIYTLQSKNHLQEANEELKRRIEYLESKRQLDEETIEKLQEQLHYYESSGAAAAGPLSLEEELEGGGGGDPSVALRLEIQRLKAENNLLRNNMTVASENERLRGELDTATQKIDHYRLKCTEAMQQHAVIEEQLTALMNHATTESDVAFVNMRKELTAATRELEKARKHMQDLEREAADRERELLRLKADLEAVGKDETAALAALKASDELISESLRTELEATRKQLQHRVFEYDQMKEQFMETLVSKDRVQKKLEEALANTGEGPKGEMAQKGRKEDAEKIEKLKAALRQKIEQLEKAEQEKYDLQRRLKLAETKAASDQMIRNLQRENAMIATAWYDLTSRLQSNHVVLQRRHDAPRSWVNKQRQMVYVFHFLNVALEAAAGRVEVWKRFAAAVAEALGSNAAAVDRPEDEEYELEGVITADDCDEDDAAFLREGDSGIDL</sequence>
<keyword evidence="3" id="KW-1185">Reference proteome</keyword>
<dbReference type="GO" id="GO:0005737">
    <property type="term" value="C:cytoplasm"/>
    <property type="evidence" value="ECO:0007669"/>
    <property type="project" value="TreeGrafter"/>
</dbReference>
<dbReference type="InterPro" id="IPR036872">
    <property type="entry name" value="CH_dom_sf"/>
</dbReference>
<dbReference type="EMBL" id="GL988032">
    <property type="protein sequence ID" value="EGS23800.1"/>
    <property type="molecule type" value="Genomic_DNA"/>
</dbReference>
<dbReference type="Gene3D" id="1.10.418.10">
    <property type="entry name" value="Calponin-like domain"/>
    <property type="match status" value="1"/>
</dbReference>
<accession>G0RY14</accession>
<dbReference type="GO" id="GO:0030705">
    <property type="term" value="P:cytoskeleton-dependent intracellular transport"/>
    <property type="evidence" value="ECO:0007669"/>
    <property type="project" value="TreeGrafter"/>
</dbReference>
<evidence type="ECO:0008006" key="4">
    <source>
        <dbReference type="Google" id="ProtNLM"/>
    </source>
</evidence>
<name>G0RY14_CHATD</name>
<dbReference type="GO" id="GO:0005815">
    <property type="term" value="C:microtubule organizing center"/>
    <property type="evidence" value="ECO:0007669"/>
    <property type="project" value="TreeGrafter"/>
</dbReference>
<dbReference type="Proteomes" id="UP000008066">
    <property type="component" value="Unassembled WGS sequence"/>
</dbReference>